<comment type="caution">
    <text evidence="1">The sequence shown here is derived from an EMBL/GenBank/DDBJ whole genome shotgun (WGS) entry which is preliminary data.</text>
</comment>
<evidence type="ECO:0000313" key="1">
    <source>
        <dbReference type="EMBL" id="MDT0496294.1"/>
    </source>
</evidence>
<reference evidence="1 2" key="1">
    <citation type="submission" date="2023-09" db="EMBL/GenBank/DDBJ databases">
        <authorList>
            <person name="Rey-Velasco X."/>
        </authorList>
    </citation>
    <scope>NUCLEOTIDE SEQUENCE [LARGE SCALE GENOMIC DNA]</scope>
    <source>
        <strain evidence="1 2">W345</strain>
    </source>
</reference>
<accession>A0ABU2WEJ9</accession>
<evidence type="ECO:0000313" key="2">
    <source>
        <dbReference type="Proteomes" id="UP001254608"/>
    </source>
</evidence>
<name>A0ABU2WEJ9_9GAMM</name>
<dbReference type="RefSeq" id="WP_311363688.1">
    <property type="nucleotide sequence ID" value="NZ_JAVRIC010000003.1"/>
</dbReference>
<evidence type="ECO:0008006" key="3">
    <source>
        <dbReference type="Google" id="ProtNLM"/>
    </source>
</evidence>
<gene>
    <name evidence="1" type="ORF">RM530_02785</name>
</gene>
<organism evidence="1 2">
    <name type="scientific">Banduia mediterranea</name>
    <dbReference type="NCBI Taxonomy" id="3075609"/>
    <lineage>
        <taxon>Bacteria</taxon>
        <taxon>Pseudomonadati</taxon>
        <taxon>Pseudomonadota</taxon>
        <taxon>Gammaproteobacteria</taxon>
        <taxon>Nevskiales</taxon>
        <taxon>Algiphilaceae</taxon>
        <taxon>Banduia</taxon>
    </lineage>
</organism>
<sequence>MEASFVDLRKKSAEIIKALSRKERVTVLYRGKPAAIMEPIDSRVTDESKLASQHKAFGIWADRAEPLSVEEQVADLRRRRFDDL</sequence>
<dbReference type="EMBL" id="JAVRIC010000003">
    <property type="protein sequence ID" value="MDT0496294.1"/>
    <property type="molecule type" value="Genomic_DNA"/>
</dbReference>
<protein>
    <recommendedName>
        <fullName evidence="3">Antitoxin</fullName>
    </recommendedName>
</protein>
<proteinExistence type="predicted"/>
<dbReference type="Proteomes" id="UP001254608">
    <property type="component" value="Unassembled WGS sequence"/>
</dbReference>
<keyword evidence="2" id="KW-1185">Reference proteome</keyword>